<gene>
    <name evidence="12" type="ORF">PFISCL1PPCAC_20440</name>
</gene>
<protein>
    <recommendedName>
        <fullName evidence="3">E3 ubiquitin-protein transferase MAEA</fullName>
    </recommendedName>
    <alternativeName>
        <fullName evidence="9">Macrophage erythroblast attacher</fullName>
    </alternativeName>
</protein>
<dbReference type="PANTHER" id="PTHR12170:SF2">
    <property type="entry name" value="E3 UBIQUITIN-PROTEIN TRANSFERASE MAEA"/>
    <property type="match status" value="1"/>
</dbReference>
<dbReference type="PANTHER" id="PTHR12170">
    <property type="entry name" value="MACROPHAGE ERYTHROBLAST ATTACHER-RELATED"/>
    <property type="match status" value="1"/>
</dbReference>
<dbReference type="InterPro" id="IPR044063">
    <property type="entry name" value="ZF_RING_GID"/>
</dbReference>
<dbReference type="GO" id="GO:0008270">
    <property type="term" value="F:zinc ion binding"/>
    <property type="evidence" value="ECO:0007669"/>
    <property type="project" value="UniProtKB-KW"/>
</dbReference>
<evidence type="ECO:0000256" key="10">
    <source>
        <dbReference type="PROSITE-ProRule" id="PRU01215"/>
    </source>
</evidence>
<dbReference type="GO" id="GO:0061630">
    <property type="term" value="F:ubiquitin protein ligase activity"/>
    <property type="evidence" value="ECO:0007669"/>
    <property type="project" value="InterPro"/>
</dbReference>
<keyword evidence="7" id="KW-0862">Zinc</keyword>
<feature type="domain" description="RING-Gid-type" evidence="11">
    <location>
        <begin position="439"/>
        <end position="507"/>
    </location>
</feature>
<evidence type="ECO:0000256" key="1">
    <source>
        <dbReference type="ARBA" id="ARBA00004109"/>
    </source>
</evidence>
<accession>A0AAV5WFK8</accession>
<evidence type="ECO:0000259" key="11">
    <source>
        <dbReference type="PROSITE" id="PS51867"/>
    </source>
</evidence>
<keyword evidence="6 10" id="KW-0863">Zinc-finger</keyword>
<keyword evidence="4" id="KW-0963">Cytoplasm</keyword>
<comment type="caution">
    <text evidence="12">The sequence shown here is derived from an EMBL/GenBank/DDBJ whole genome shotgun (WGS) entry which is preliminary data.</text>
</comment>
<dbReference type="PROSITE" id="PS51867">
    <property type="entry name" value="ZF_RING_GID"/>
    <property type="match status" value="1"/>
</dbReference>
<evidence type="ECO:0000256" key="8">
    <source>
        <dbReference type="ARBA" id="ARBA00023057"/>
    </source>
</evidence>
<dbReference type="InterPro" id="IPR024964">
    <property type="entry name" value="CTLH/CRA"/>
</dbReference>
<evidence type="ECO:0000256" key="3">
    <source>
        <dbReference type="ARBA" id="ARBA00014384"/>
    </source>
</evidence>
<evidence type="ECO:0000256" key="5">
    <source>
        <dbReference type="ARBA" id="ARBA00022723"/>
    </source>
</evidence>
<dbReference type="EMBL" id="BTSY01000005">
    <property type="protein sequence ID" value="GMT29143.1"/>
    <property type="molecule type" value="Genomic_DNA"/>
</dbReference>
<evidence type="ECO:0000313" key="13">
    <source>
        <dbReference type="Proteomes" id="UP001432322"/>
    </source>
</evidence>
<proteinExistence type="predicted"/>
<name>A0AAV5WFK8_9BILA</name>
<comment type="subcellular location">
    <subcellularLocation>
        <location evidence="2">Cytoplasm</location>
    </subcellularLocation>
    <subcellularLocation>
        <location evidence="1">Nucleus matrix</location>
    </subcellularLocation>
</comment>
<feature type="zinc finger region" description="RING-Gid-type" evidence="10">
    <location>
        <begin position="439"/>
        <end position="507"/>
    </location>
</feature>
<keyword evidence="13" id="KW-1185">Reference proteome</keyword>
<evidence type="ECO:0000256" key="9">
    <source>
        <dbReference type="ARBA" id="ARBA00029678"/>
    </source>
</evidence>
<dbReference type="CDD" id="cd16659">
    <property type="entry name" value="RING-Ubox_Emp"/>
    <property type="match status" value="1"/>
</dbReference>
<dbReference type="Pfam" id="PF10607">
    <property type="entry name" value="CTLH"/>
    <property type="match status" value="1"/>
</dbReference>
<dbReference type="Proteomes" id="UP001432322">
    <property type="component" value="Unassembled WGS sequence"/>
</dbReference>
<dbReference type="GO" id="GO:0043249">
    <property type="term" value="P:erythrocyte maturation"/>
    <property type="evidence" value="ECO:0007669"/>
    <property type="project" value="UniProtKB-KW"/>
</dbReference>
<dbReference type="GO" id="GO:0016363">
    <property type="term" value="C:nuclear matrix"/>
    <property type="evidence" value="ECO:0007669"/>
    <property type="project" value="UniProtKB-SubCell"/>
</dbReference>
<evidence type="ECO:0000256" key="4">
    <source>
        <dbReference type="ARBA" id="ARBA00022490"/>
    </source>
</evidence>
<reference evidence="12" key="1">
    <citation type="submission" date="2023-10" db="EMBL/GenBank/DDBJ databases">
        <title>Genome assembly of Pristionchus species.</title>
        <authorList>
            <person name="Yoshida K."/>
            <person name="Sommer R.J."/>
        </authorList>
    </citation>
    <scope>NUCLEOTIDE SEQUENCE</scope>
    <source>
        <strain evidence="12">RS5133</strain>
    </source>
</reference>
<evidence type="ECO:0000313" key="12">
    <source>
        <dbReference type="EMBL" id="GMT29143.1"/>
    </source>
</evidence>
<keyword evidence="8" id="KW-0265">Erythrocyte maturation</keyword>
<organism evidence="12 13">
    <name type="scientific">Pristionchus fissidentatus</name>
    <dbReference type="NCBI Taxonomy" id="1538716"/>
    <lineage>
        <taxon>Eukaryota</taxon>
        <taxon>Metazoa</taxon>
        <taxon>Ecdysozoa</taxon>
        <taxon>Nematoda</taxon>
        <taxon>Chromadorea</taxon>
        <taxon>Rhabditida</taxon>
        <taxon>Rhabditina</taxon>
        <taxon>Diplogasteromorpha</taxon>
        <taxon>Diplogasteroidea</taxon>
        <taxon>Neodiplogasteridae</taxon>
        <taxon>Pristionchus</taxon>
    </lineage>
</organism>
<dbReference type="GO" id="GO:0043161">
    <property type="term" value="P:proteasome-mediated ubiquitin-dependent protein catabolic process"/>
    <property type="evidence" value="ECO:0007669"/>
    <property type="project" value="InterPro"/>
</dbReference>
<dbReference type="GO" id="GO:0034657">
    <property type="term" value="C:GID complex"/>
    <property type="evidence" value="ECO:0007669"/>
    <property type="project" value="TreeGrafter"/>
</dbReference>
<dbReference type="InterPro" id="IPR045098">
    <property type="entry name" value="Fyv10_fam"/>
</dbReference>
<keyword evidence="5" id="KW-0479">Metal-binding</keyword>
<sequence>MYVINVCDKYLGNVGISSTLFLSSYLPTPLECILPLRPFSLPRVSAPLSLLKMATGHPQYDELTAVEYSSLRVPYETLNRKFRHMQKNIEKAAFRFSKENEMNMKKKTREAKIRGAEELSRPLSIAISSLEDSIAMATSSIDEEIALLETMMTRIAFLQCGPSLDEEADADTKNLWDVKRADRMVAEQLLRFGYIDTAKKLVKESGIEPLVDIEPYEKACAVIYSLQNHSMALLHEWINEHRSRLKRVTSSLEVNMWMQEAIELVRKDDRKGAIAIMRKHVTPNGNEKKKGGDVDMERVEKKREMDEGRLPLHFEQVNSLIMMGRNTKMEKLKVMLGNGRWTELIDMFREDFASLYQLPDHTSFSVALQVGICAHKTPWCTKDGNKMRTKRRQREAKESQEERQLLIDEGKIKWTPTLDLEEEDRRYKEEKEKKKKDDCPCCDPIAFKIAEGLPYAHVSNSRLFCAHTREVLNEDNQPYQLPSGYVYGQKGLLLLEREPNMYLCPRTDQLFQRHSAQRLYIL</sequence>
<dbReference type="InterPro" id="IPR006594">
    <property type="entry name" value="LisH"/>
</dbReference>
<dbReference type="PROSITE" id="PS50896">
    <property type="entry name" value="LISH"/>
    <property type="match status" value="1"/>
</dbReference>
<dbReference type="GO" id="GO:0005737">
    <property type="term" value="C:cytoplasm"/>
    <property type="evidence" value="ECO:0007669"/>
    <property type="project" value="UniProtKB-SubCell"/>
</dbReference>
<evidence type="ECO:0000256" key="2">
    <source>
        <dbReference type="ARBA" id="ARBA00004496"/>
    </source>
</evidence>
<evidence type="ECO:0000256" key="7">
    <source>
        <dbReference type="ARBA" id="ARBA00022833"/>
    </source>
</evidence>
<dbReference type="AlphaFoldDB" id="A0AAV5WFK8"/>
<evidence type="ECO:0000256" key="6">
    <source>
        <dbReference type="ARBA" id="ARBA00022771"/>
    </source>
</evidence>